<evidence type="ECO:0000256" key="5">
    <source>
        <dbReference type="ARBA" id="ARBA00012366"/>
    </source>
</evidence>
<evidence type="ECO:0000256" key="1">
    <source>
        <dbReference type="ARBA" id="ARBA00001936"/>
    </source>
</evidence>
<keyword evidence="11" id="KW-0413">Isomerase</keyword>
<dbReference type="GO" id="GO:0070402">
    <property type="term" value="F:NADPH binding"/>
    <property type="evidence" value="ECO:0007669"/>
    <property type="project" value="TreeGrafter"/>
</dbReference>
<evidence type="ECO:0000256" key="8">
    <source>
        <dbReference type="ARBA" id="ARBA00048543"/>
    </source>
</evidence>
<comment type="cofactor">
    <cofactor evidence="1">
        <name>Mn(2+)</name>
        <dbReference type="ChEBI" id="CHEBI:29035"/>
    </cofactor>
</comment>
<dbReference type="Pfam" id="PF13288">
    <property type="entry name" value="DXPR_C"/>
    <property type="match status" value="1"/>
</dbReference>
<dbReference type="GO" id="GO:0030604">
    <property type="term" value="F:1-deoxy-D-xylulose-5-phosphate reductoisomerase activity"/>
    <property type="evidence" value="ECO:0007669"/>
    <property type="project" value="UniProtKB-EC"/>
</dbReference>
<dbReference type="PANTHER" id="PTHR30525:SF0">
    <property type="entry name" value="1-DEOXY-D-XYLULOSE 5-PHOSPHATE REDUCTOISOMERASE, CHLOROPLASTIC"/>
    <property type="match status" value="1"/>
</dbReference>
<dbReference type="UniPathway" id="UPA00056">
    <property type="reaction ID" value="UER00092"/>
</dbReference>
<dbReference type="InterPro" id="IPR003821">
    <property type="entry name" value="DXP_reductoisomerase"/>
</dbReference>
<sequence>MNKSNIGRLIITASGGALRDYSKHELERATVEQALRHPNWSMGRKITVDSATLANKGLEIMEASYLFDIPHTNIDVVIHPESVVHSLVELKDGSMMAQLSMPDMRLPIQYALTYPDHIECSIERLDLPKLSRLTFLKPDTDRFPALKLAYDAMDKGAAGCIAYNGANETAAELFLEGKLRFYDIVEAIEMALANCGSSVERIEDILELDALSRRIVAQHFNK</sequence>
<comment type="pathway">
    <text evidence="3">Isoprenoid biosynthesis; isopentenyl diphosphate biosynthesis via DXP pathway; isopentenyl diphosphate from 1-deoxy-D-xylulose 5-phosphate: step 1/6.</text>
</comment>
<dbReference type="SUPFAM" id="SSF69055">
    <property type="entry name" value="1-deoxy-D-xylulose-5-phosphate reductoisomerase, C-terminal domain"/>
    <property type="match status" value="1"/>
</dbReference>
<name>A0A645GVB5_9ZZZZ</name>
<dbReference type="EMBL" id="VSSQ01081336">
    <property type="protein sequence ID" value="MPN30280.1"/>
    <property type="molecule type" value="Genomic_DNA"/>
</dbReference>
<evidence type="ECO:0000256" key="4">
    <source>
        <dbReference type="ARBA" id="ARBA00006825"/>
    </source>
</evidence>
<evidence type="ECO:0000259" key="9">
    <source>
        <dbReference type="Pfam" id="PF08436"/>
    </source>
</evidence>
<comment type="catalytic activity">
    <reaction evidence="8">
        <text>2-C-methyl-D-erythritol 4-phosphate + NADP(+) = 1-deoxy-D-xylulose 5-phosphate + NADPH + H(+)</text>
        <dbReference type="Rhea" id="RHEA:13717"/>
        <dbReference type="ChEBI" id="CHEBI:15378"/>
        <dbReference type="ChEBI" id="CHEBI:57783"/>
        <dbReference type="ChEBI" id="CHEBI:57792"/>
        <dbReference type="ChEBI" id="CHEBI:58262"/>
        <dbReference type="ChEBI" id="CHEBI:58349"/>
        <dbReference type="EC" id="1.1.1.267"/>
    </reaction>
    <physiologicalReaction direction="right-to-left" evidence="8">
        <dbReference type="Rhea" id="RHEA:13719"/>
    </physiologicalReaction>
</comment>
<evidence type="ECO:0000259" key="10">
    <source>
        <dbReference type="Pfam" id="PF13288"/>
    </source>
</evidence>
<comment type="similarity">
    <text evidence="4">Belongs to the DXR family.</text>
</comment>
<dbReference type="Pfam" id="PF08436">
    <property type="entry name" value="DXP_redisom_C"/>
    <property type="match status" value="1"/>
</dbReference>
<dbReference type="InterPro" id="IPR026877">
    <property type="entry name" value="DXPR_C"/>
</dbReference>
<organism evidence="11">
    <name type="scientific">bioreactor metagenome</name>
    <dbReference type="NCBI Taxonomy" id="1076179"/>
    <lineage>
        <taxon>unclassified sequences</taxon>
        <taxon>metagenomes</taxon>
        <taxon>ecological metagenomes</taxon>
    </lineage>
</organism>
<reference evidence="11" key="1">
    <citation type="submission" date="2019-08" db="EMBL/GenBank/DDBJ databases">
        <authorList>
            <person name="Kucharzyk K."/>
            <person name="Murdoch R.W."/>
            <person name="Higgins S."/>
            <person name="Loffler F."/>
        </authorList>
    </citation>
    <scope>NUCLEOTIDE SEQUENCE</scope>
</reference>
<keyword evidence="6" id="KW-0479">Metal-binding</keyword>
<gene>
    <name evidence="11" type="primary">dxr_47</name>
    <name evidence="11" type="ORF">SDC9_177743</name>
</gene>
<feature type="domain" description="DXP reductoisomerase C-terminal" evidence="10">
    <location>
        <begin position="99"/>
        <end position="214"/>
    </location>
</feature>
<evidence type="ECO:0000256" key="6">
    <source>
        <dbReference type="ARBA" id="ARBA00022723"/>
    </source>
</evidence>
<dbReference type="Gene3D" id="1.10.1740.10">
    <property type="match status" value="1"/>
</dbReference>
<dbReference type="EC" id="1.1.1.267" evidence="5"/>
<dbReference type="SUPFAM" id="SSF55347">
    <property type="entry name" value="Glyceraldehyde-3-phosphate dehydrogenase-like, C-terminal domain"/>
    <property type="match status" value="1"/>
</dbReference>
<evidence type="ECO:0000256" key="2">
    <source>
        <dbReference type="ARBA" id="ARBA00001946"/>
    </source>
</evidence>
<proteinExistence type="inferred from homology"/>
<protein>
    <recommendedName>
        <fullName evidence="5">1-deoxy-D-xylulose-5-phosphate reductoisomerase</fullName>
        <ecNumber evidence="5">1.1.1.267</ecNumber>
    </recommendedName>
</protein>
<evidence type="ECO:0000256" key="7">
    <source>
        <dbReference type="ARBA" id="ARBA00023002"/>
    </source>
</evidence>
<comment type="caution">
    <text evidence="11">The sequence shown here is derived from an EMBL/GenBank/DDBJ whole genome shotgun (WGS) entry which is preliminary data.</text>
</comment>
<dbReference type="InterPro" id="IPR036169">
    <property type="entry name" value="DXPR_C_sf"/>
</dbReference>
<dbReference type="GO" id="GO:0016853">
    <property type="term" value="F:isomerase activity"/>
    <property type="evidence" value="ECO:0007669"/>
    <property type="project" value="UniProtKB-KW"/>
</dbReference>
<evidence type="ECO:0000256" key="3">
    <source>
        <dbReference type="ARBA" id="ARBA00005094"/>
    </source>
</evidence>
<accession>A0A645GVB5</accession>
<dbReference type="InterPro" id="IPR013644">
    <property type="entry name" value="DXP_reductoisomerase_C"/>
</dbReference>
<feature type="domain" description="1-deoxy-D-xylulose 5-phosphate reductoisomerase C-terminal" evidence="9">
    <location>
        <begin position="3"/>
        <end position="67"/>
    </location>
</feature>
<dbReference type="AlphaFoldDB" id="A0A645GVB5"/>
<evidence type="ECO:0000313" key="11">
    <source>
        <dbReference type="EMBL" id="MPN30280.1"/>
    </source>
</evidence>
<dbReference type="PANTHER" id="PTHR30525">
    <property type="entry name" value="1-DEOXY-D-XYLULOSE 5-PHOSPHATE REDUCTOISOMERASE"/>
    <property type="match status" value="1"/>
</dbReference>
<dbReference type="GO" id="GO:0030145">
    <property type="term" value="F:manganese ion binding"/>
    <property type="evidence" value="ECO:0007669"/>
    <property type="project" value="TreeGrafter"/>
</dbReference>
<comment type="cofactor">
    <cofactor evidence="2">
        <name>Mg(2+)</name>
        <dbReference type="ChEBI" id="CHEBI:18420"/>
    </cofactor>
</comment>
<keyword evidence="7 11" id="KW-0560">Oxidoreductase</keyword>
<dbReference type="GO" id="GO:0051484">
    <property type="term" value="P:isopentenyl diphosphate biosynthetic process, methylerythritol 4-phosphate pathway involved in terpenoid biosynthetic process"/>
    <property type="evidence" value="ECO:0007669"/>
    <property type="project" value="TreeGrafter"/>
</dbReference>